<dbReference type="HAMAP" id="MF_01396">
    <property type="entry name" value="ATP_synth_c_bact"/>
    <property type="match status" value="1"/>
</dbReference>
<comment type="similarity">
    <text evidence="3 18">Belongs to the ATPase C chain family.</text>
</comment>
<evidence type="ECO:0000256" key="2">
    <source>
        <dbReference type="ARBA" id="ARBA00004225"/>
    </source>
</evidence>
<dbReference type="PANTHER" id="PTHR10031:SF57">
    <property type="entry name" value="ATP SYNTHASE SUBUNIT 9, MITOCHONDRIAL"/>
    <property type="match status" value="1"/>
</dbReference>
<keyword evidence="6 18" id="KW-0813">Transport</keyword>
<dbReference type="PROSITE" id="PS00605">
    <property type="entry name" value="ATPASE_C"/>
    <property type="match status" value="1"/>
</dbReference>
<dbReference type="CDD" id="cd18182">
    <property type="entry name" value="ATP-synt_Fo_c_ATP5G3"/>
    <property type="match status" value="1"/>
</dbReference>
<evidence type="ECO:0000256" key="8">
    <source>
        <dbReference type="ARBA" id="ARBA00022692"/>
    </source>
</evidence>
<name>A0A816RPG0_BRANA</name>
<evidence type="ECO:0000256" key="15">
    <source>
        <dbReference type="ARBA" id="ARBA00023128"/>
    </source>
</evidence>
<evidence type="ECO:0000256" key="14">
    <source>
        <dbReference type="ARBA" id="ARBA00023121"/>
    </source>
</evidence>
<evidence type="ECO:0000256" key="10">
    <source>
        <dbReference type="ARBA" id="ARBA00022781"/>
    </source>
</evidence>
<dbReference type="EMBL" id="HG994365">
    <property type="protein sequence ID" value="CAF2075056.1"/>
    <property type="molecule type" value="Genomic_DNA"/>
</dbReference>
<evidence type="ECO:0000256" key="13">
    <source>
        <dbReference type="ARBA" id="ARBA00023065"/>
    </source>
</evidence>
<feature type="transmembrane region" description="Helical" evidence="18">
    <location>
        <begin position="20"/>
        <end position="47"/>
    </location>
</feature>
<keyword evidence="11" id="KW-0067">ATP-binding</keyword>
<dbReference type="Pfam" id="PF00137">
    <property type="entry name" value="ATP-synt_C"/>
    <property type="match status" value="1"/>
</dbReference>
<evidence type="ECO:0000256" key="12">
    <source>
        <dbReference type="ARBA" id="ARBA00022989"/>
    </source>
</evidence>
<dbReference type="InterPro" id="IPR000454">
    <property type="entry name" value="ATP_synth_F0_csu"/>
</dbReference>
<evidence type="ECO:0000256" key="4">
    <source>
        <dbReference type="ARBA" id="ARBA00011648"/>
    </source>
</evidence>
<keyword evidence="13 18" id="KW-0406">Ion transport</keyword>
<feature type="transmembrane region" description="Helical" evidence="18">
    <location>
        <begin position="59"/>
        <end position="83"/>
    </location>
</feature>
<reference evidence="20" key="1">
    <citation type="submission" date="2021-01" db="EMBL/GenBank/DDBJ databases">
        <authorList>
            <consortium name="Genoscope - CEA"/>
            <person name="William W."/>
        </authorList>
    </citation>
    <scope>NUCLEOTIDE SEQUENCE</scope>
</reference>
<evidence type="ECO:0000256" key="5">
    <source>
        <dbReference type="ARBA" id="ARBA00019317"/>
    </source>
</evidence>
<dbReference type="GO" id="GO:0015078">
    <property type="term" value="F:proton transmembrane transporter activity"/>
    <property type="evidence" value="ECO:0007669"/>
    <property type="project" value="InterPro"/>
</dbReference>
<evidence type="ECO:0000256" key="11">
    <source>
        <dbReference type="ARBA" id="ARBA00022840"/>
    </source>
</evidence>
<evidence type="ECO:0000256" key="16">
    <source>
        <dbReference type="ARBA" id="ARBA00023136"/>
    </source>
</evidence>
<dbReference type="GO" id="GO:0033177">
    <property type="term" value="C:proton-transporting two-sector ATPase complex, proton-transporting domain"/>
    <property type="evidence" value="ECO:0007669"/>
    <property type="project" value="InterPro"/>
</dbReference>
<evidence type="ECO:0000256" key="17">
    <source>
        <dbReference type="ARBA" id="ARBA00030961"/>
    </source>
</evidence>
<dbReference type="InterPro" id="IPR038662">
    <property type="entry name" value="ATP_synth_F0_csu_sf"/>
</dbReference>
<keyword evidence="9" id="KW-0547">Nucleotide-binding</keyword>
<dbReference type="AlphaFoldDB" id="A0A816RPG0"/>
<proteinExistence type="inferred from homology"/>
<keyword evidence="14 18" id="KW-0446">Lipid-binding</keyword>
<feature type="transmembrane region" description="Helical" evidence="18">
    <location>
        <begin position="89"/>
        <end position="107"/>
    </location>
</feature>
<comment type="caution">
    <text evidence="18">Lacks conserved residue(s) required for the propagation of feature annotation.</text>
</comment>
<evidence type="ECO:0000259" key="19">
    <source>
        <dbReference type="Pfam" id="PF00137"/>
    </source>
</evidence>
<evidence type="ECO:0000256" key="7">
    <source>
        <dbReference type="ARBA" id="ARBA00022547"/>
    </source>
</evidence>
<dbReference type="GO" id="GO:0008289">
    <property type="term" value="F:lipid binding"/>
    <property type="evidence" value="ECO:0007669"/>
    <property type="project" value="UniProtKB-KW"/>
</dbReference>
<keyword evidence="15" id="KW-0496">Mitochondrion</keyword>
<dbReference type="GO" id="GO:0031966">
    <property type="term" value="C:mitochondrial membrane"/>
    <property type="evidence" value="ECO:0007669"/>
    <property type="project" value="UniProtKB-SubCell"/>
</dbReference>
<keyword evidence="7" id="KW-0138">CF(0)</keyword>
<dbReference type="Gene3D" id="1.20.20.10">
    <property type="entry name" value="F1F0 ATP synthase subunit C"/>
    <property type="match status" value="1"/>
</dbReference>
<dbReference type="SUPFAM" id="SSF81333">
    <property type="entry name" value="F1F0 ATP synthase subunit C"/>
    <property type="match status" value="1"/>
</dbReference>
<gene>
    <name evidence="20" type="ORF">DARMORV10_C01P34830.1</name>
</gene>
<dbReference type="GO" id="GO:0015986">
    <property type="term" value="P:proton motive force-driven ATP synthesis"/>
    <property type="evidence" value="ECO:0007669"/>
    <property type="project" value="InterPro"/>
</dbReference>
<keyword evidence="10 18" id="KW-0375">Hydrogen ion transport</keyword>
<keyword evidence="16 18" id="KW-0472">Membrane</keyword>
<dbReference type="InterPro" id="IPR002379">
    <property type="entry name" value="ATPase_proteolipid_c-like_dom"/>
</dbReference>
<dbReference type="PANTHER" id="PTHR10031">
    <property type="entry name" value="ATP SYNTHASE LIPID-BINDING PROTEIN, MITOCHONDRIAL"/>
    <property type="match status" value="1"/>
</dbReference>
<comment type="function">
    <text evidence="1">This protein is one of the chains of the nonenzymatic membrane component (F0) of mitochondrial ATPase.</text>
</comment>
<evidence type="ECO:0000256" key="6">
    <source>
        <dbReference type="ARBA" id="ARBA00022448"/>
    </source>
</evidence>
<dbReference type="FunFam" id="1.20.20.10:FF:000005">
    <property type="entry name" value="ATP synthase subunit 9, mitochondrial"/>
    <property type="match status" value="1"/>
</dbReference>
<dbReference type="InterPro" id="IPR020537">
    <property type="entry name" value="ATP_synth_F0_csu_DDCD_BS"/>
</dbReference>
<dbReference type="GO" id="GO:0045259">
    <property type="term" value="C:proton-transporting ATP synthase complex"/>
    <property type="evidence" value="ECO:0007669"/>
    <property type="project" value="UniProtKB-KW"/>
</dbReference>
<dbReference type="InterPro" id="IPR035921">
    <property type="entry name" value="F/V-ATP_Csub_sf"/>
</dbReference>
<sequence>MTKREENYQPEMLEGAKSIGVGAATIASAGAAISIGNVFSSLIHSVARNPSLAKQSFGYAILGFALTEAIALFAPIMAFLILFFHSRGILNLFLVFFIAVVISLIRIKVIHLVSPALPLLEPITWAAVGGRALPSMGPNGAERDTMWEEDSFEL</sequence>
<keyword evidence="12 18" id="KW-1133">Transmembrane helix</keyword>
<evidence type="ECO:0000256" key="1">
    <source>
        <dbReference type="ARBA" id="ARBA00002351"/>
    </source>
</evidence>
<comment type="subunit">
    <text evidence="4">F-type ATPases have 2 components, CF(1) - the catalytic core - and CF(0) - the membrane proton channel. CF(1) has five subunits: alpha(3), beta(3), gamma(1), delta(1), epsilon(1). CF(0) has three main subunits: a, b and c.</text>
</comment>
<organism evidence="20">
    <name type="scientific">Brassica napus</name>
    <name type="common">Rape</name>
    <dbReference type="NCBI Taxonomy" id="3708"/>
    <lineage>
        <taxon>Eukaryota</taxon>
        <taxon>Viridiplantae</taxon>
        <taxon>Streptophyta</taxon>
        <taxon>Embryophyta</taxon>
        <taxon>Tracheophyta</taxon>
        <taxon>Spermatophyta</taxon>
        <taxon>Magnoliopsida</taxon>
        <taxon>eudicotyledons</taxon>
        <taxon>Gunneridae</taxon>
        <taxon>Pentapetalae</taxon>
        <taxon>rosids</taxon>
        <taxon>malvids</taxon>
        <taxon>Brassicales</taxon>
        <taxon>Brassicaceae</taxon>
        <taxon>Brassiceae</taxon>
        <taxon>Brassica</taxon>
    </lineage>
</organism>
<protein>
    <recommendedName>
        <fullName evidence="5">ATP synthase subunit 9, mitochondrial</fullName>
    </recommendedName>
    <alternativeName>
        <fullName evidence="17">Lipid-binding protein</fullName>
    </alternativeName>
</protein>
<keyword evidence="8 18" id="KW-0812">Transmembrane</keyword>
<dbReference type="GO" id="GO:0005524">
    <property type="term" value="F:ATP binding"/>
    <property type="evidence" value="ECO:0007669"/>
    <property type="project" value="UniProtKB-KW"/>
</dbReference>
<evidence type="ECO:0000313" key="20">
    <source>
        <dbReference type="EMBL" id="CAF2075056.1"/>
    </source>
</evidence>
<evidence type="ECO:0000256" key="9">
    <source>
        <dbReference type="ARBA" id="ARBA00022741"/>
    </source>
</evidence>
<feature type="domain" description="V-ATPase proteolipid subunit C-like" evidence="19">
    <location>
        <begin position="19"/>
        <end position="81"/>
    </location>
</feature>
<evidence type="ECO:0000256" key="3">
    <source>
        <dbReference type="ARBA" id="ARBA00006704"/>
    </source>
</evidence>
<evidence type="ECO:0000256" key="18">
    <source>
        <dbReference type="RuleBase" id="RU004221"/>
    </source>
</evidence>
<comment type="subcellular location">
    <subcellularLocation>
        <location evidence="2">Mitochondrion membrane</location>
        <topology evidence="2">Multi-pass membrane protein</topology>
    </subcellularLocation>
</comment>
<dbReference type="Proteomes" id="UP001295469">
    <property type="component" value="Chromosome C01"/>
</dbReference>
<accession>A0A816RPG0</accession>
<dbReference type="PRINTS" id="PR00124">
    <property type="entry name" value="ATPASEC"/>
</dbReference>